<sequence>MRMEYQMEIFMNSKQEERFIIPPIPQHSCQPKLQRAILHLQPQPQSPIASCLPVFLSQHSSRGVRVERTPSLIGQGGFTLHQVWLSLPVLEVQLK</sequence>
<dbReference type="EMBL" id="HACG01014114">
    <property type="protein sequence ID" value="CEK60979.1"/>
    <property type="molecule type" value="Transcribed_RNA"/>
</dbReference>
<reference evidence="1" key="1">
    <citation type="submission" date="2014-12" db="EMBL/GenBank/DDBJ databases">
        <title>Insight into the proteome of Arion vulgaris.</title>
        <authorList>
            <person name="Aradska J."/>
            <person name="Bulat T."/>
            <person name="Smidak R."/>
            <person name="Sarate P."/>
            <person name="Gangsoo J."/>
            <person name="Sialana F."/>
            <person name="Bilban M."/>
            <person name="Lubec G."/>
        </authorList>
    </citation>
    <scope>NUCLEOTIDE SEQUENCE</scope>
    <source>
        <tissue evidence="1">Skin</tissue>
    </source>
</reference>
<evidence type="ECO:0000313" key="1">
    <source>
        <dbReference type="EMBL" id="CEK60979.1"/>
    </source>
</evidence>
<protein>
    <submittedName>
        <fullName evidence="1">Uncharacterized protein</fullName>
    </submittedName>
</protein>
<dbReference type="AlphaFoldDB" id="A0A0B6YXC8"/>
<proteinExistence type="predicted"/>
<organism evidence="1">
    <name type="scientific">Arion vulgaris</name>
    <dbReference type="NCBI Taxonomy" id="1028688"/>
    <lineage>
        <taxon>Eukaryota</taxon>
        <taxon>Metazoa</taxon>
        <taxon>Spiralia</taxon>
        <taxon>Lophotrochozoa</taxon>
        <taxon>Mollusca</taxon>
        <taxon>Gastropoda</taxon>
        <taxon>Heterobranchia</taxon>
        <taxon>Euthyneura</taxon>
        <taxon>Panpulmonata</taxon>
        <taxon>Eupulmonata</taxon>
        <taxon>Stylommatophora</taxon>
        <taxon>Helicina</taxon>
        <taxon>Arionoidea</taxon>
        <taxon>Arionidae</taxon>
        <taxon>Arion</taxon>
    </lineage>
</organism>
<gene>
    <name evidence="1" type="primary">ORF40938</name>
</gene>
<accession>A0A0B6YXC8</accession>
<name>A0A0B6YXC8_9EUPU</name>